<organism evidence="1 2">
    <name type="scientific">Neophaeococcomyces mojaviensis</name>
    <dbReference type="NCBI Taxonomy" id="3383035"/>
    <lineage>
        <taxon>Eukaryota</taxon>
        <taxon>Fungi</taxon>
        <taxon>Dikarya</taxon>
        <taxon>Ascomycota</taxon>
        <taxon>Pezizomycotina</taxon>
        <taxon>Eurotiomycetes</taxon>
        <taxon>Chaetothyriomycetidae</taxon>
        <taxon>Chaetothyriales</taxon>
        <taxon>Chaetothyriales incertae sedis</taxon>
        <taxon>Neophaeococcomyces</taxon>
    </lineage>
</organism>
<reference evidence="1" key="1">
    <citation type="submission" date="2022-10" db="EMBL/GenBank/DDBJ databases">
        <title>Culturing micro-colonial fungi from biological soil crusts in the Mojave desert and describing Neophaeococcomyces mojavensis, and introducing the new genera and species Taxawa tesnikishii.</title>
        <authorList>
            <person name="Kurbessoian T."/>
            <person name="Stajich J.E."/>
        </authorList>
    </citation>
    <scope>NUCLEOTIDE SEQUENCE</scope>
    <source>
        <strain evidence="1">JES_112</strain>
    </source>
</reference>
<proteinExistence type="predicted"/>
<dbReference type="EMBL" id="JAPDRQ010000002">
    <property type="protein sequence ID" value="KAJ9664500.1"/>
    <property type="molecule type" value="Genomic_DNA"/>
</dbReference>
<name>A0ACC3AKF3_9EURO</name>
<gene>
    <name evidence="1" type="ORF">H2198_000151</name>
</gene>
<keyword evidence="2" id="KW-1185">Reference proteome</keyword>
<evidence type="ECO:0000313" key="2">
    <source>
        <dbReference type="Proteomes" id="UP001172386"/>
    </source>
</evidence>
<evidence type="ECO:0000313" key="1">
    <source>
        <dbReference type="EMBL" id="KAJ9664500.1"/>
    </source>
</evidence>
<protein>
    <submittedName>
        <fullName evidence="1">Uncharacterized protein</fullName>
    </submittedName>
</protein>
<accession>A0ACC3AKF3</accession>
<sequence>MLNQMQIPVSSSTIHVSIVDNGSFITGMQGSDYMSPVLPGHETFDGPSYIFLLHHEPTKSRLLFDLGIRVDWQTAYAPKYIKLFQEWGMGIQVDRDVTDVLREHDISPSDIDTVVFSHHHFDHTGDTTKFPSSTKIIVGPGYKEEYLPGYPEDLDELETTSDLYEGREVIEMDFSSADPKVCTIGGFKAYDYFSDGSLYLLSTPGHTIGHLSALARTTSNGQESTFLFLGGDIVSSNSVYRPSEAYPLPDQVHISNEHDSCPGELLAKLHRSYKTGGGMDLTRTTPFCEVAGDEDDLAESQRNANKLSIFDGEEDIFTVWAHDLHLKNVLEFFPAEANDWKVKGWKQKGHWRWLEPCVKAVLTSETNLLLEPESRPTIWPLIGPARDVSPNGSSAECIKWAVECLDNCNENHGRCRKDLDSVLPYRLIDVGDDSKDPHLLINDKKARGKYIALSHCWGGQSPLCLTSNTLVKFERGIPSKDIPSTFRDAIQICRLLSVKYIWIDSLCIIQDSTKDWREQAAQMCDYYSNSWVVIAADGAPNSSHGFLTDKRRKINVQRFKCPGLNGESEICVRRKGAGGLHDSFSHHYWVAPSSSPLSSRGWILQESLLAPRILHFTAEEITWECLEESRCECQVGPHHFEVERPLKLRIDALPFHTRWINLVNDYTNRSLTRQGDKLLAISGLARKMQEDKEASYWAGLWSDTFPSSLLWWVLDRYQTPGALTCFSKRIIPFQAPTWSWASVTGRILLTSETIVSDLENFSVSVTAMGSDPYGSLKSASITFNAFLALVSVQKAEEGYKLSAFSTAVTGGNQMLSHIEPDVQDNGYYDIEIGKKYWMLLIGHTASNAHCILIREVQGRSDTYERVGFVHFFGLGKFKDIATKKECDIGIDMVLTVKYDLARVLGGEVNVNRKIAGKFTAKIIM</sequence>
<comment type="caution">
    <text evidence="1">The sequence shown here is derived from an EMBL/GenBank/DDBJ whole genome shotgun (WGS) entry which is preliminary data.</text>
</comment>
<dbReference type="Proteomes" id="UP001172386">
    <property type="component" value="Unassembled WGS sequence"/>
</dbReference>